<feature type="domain" description="Hydantoinase A/oxoprolinase" evidence="1">
    <location>
        <begin position="191"/>
        <end position="360"/>
    </location>
</feature>
<organism evidence="3 4">
    <name type="scientific">Sphingomonas oligophenolica</name>
    <dbReference type="NCBI Taxonomy" id="301154"/>
    <lineage>
        <taxon>Bacteria</taxon>
        <taxon>Pseudomonadati</taxon>
        <taxon>Pseudomonadota</taxon>
        <taxon>Alphaproteobacteria</taxon>
        <taxon>Sphingomonadales</taxon>
        <taxon>Sphingomonadaceae</taxon>
        <taxon>Sphingomonas</taxon>
    </lineage>
</organism>
<evidence type="ECO:0000313" key="4">
    <source>
        <dbReference type="Proteomes" id="UP001419910"/>
    </source>
</evidence>
<proteinExistence type="predicted"/>
<evidence type="ECO:0000259" key="1">
    <source>
        <dbReference type="Pfam" id="PF01968"/>
    </source>
</evidence>
<dbReference type="Pfam" id="PF05378">
    <property type="entry name" value="Hydant_A_N"/>
    <property type="match status" value="1"/>
</dbReference>
<accession>A0ABU9YCW6</accession>
<dbReference type="Gene3D" id="3.30.420.40">
    <property type="match status" value="2"/>
</dbReference>
<dbReference type="PANTHER" id="PTHR11365">
    <property type="entry name" value="5-OXOPROLINASE RELATED"/>
    <property type="match status" value="1"/>
</dbReference>
<dbReference type="InterPro" id="IPR043129">
    <property type="entry name" value="ATPase_NBD"/>
</dbReference>
<name>A0ABU9YCW6_9SPHN</name>
<dbReference type="Pfam" id="PF01968">
    <property type="entry name" value="Hydantoinase_A"/>
    <property type="match status" value="1"/>
</dbReference>
<evidence type="ECO:0000259" key="2">
    <source>
        <dbReference type="Pfam" id="PF05378"/>
    </source>
</evidence>
<dbReference type="InterPro" id="IPR002821">
    <property type="entry name" value="Hydantoinase_A"/>
</dbReference>
<gene>
    <name evidence="3" type="ORF">ABC974_28770</name>
</gene>
<dbReference type="EMBL" id="JBDIME010000059">
    <property type="protein sequence ID" value="MEN2793641.1"/>
    <property type="molecule type" value="Genomic_DNA"/>
</dbReference>
<feature type="domain" description="Hydantoinase/oxoprolinase N-terminal" evidence="2">
    <location>
        <begin position="2"/>
        <end position="171"/>
    </location>
</feature>
<keyword evidence="4" id="KW-1185">Reference proteome</keyword>
<protein>
    <submittedName>
        <fullName evidence="3">Hydantoinase/oxoprolinase family protein</fullName>
    </submittedName>
</protein>
<dbReference type="InterPro" id="IPR008040">
    <property type="entry name" value="Hydant_A_N"/>
</dbReference>
<dbReference type="PANTHER" id="PTHR11365:SF10">
    <property type="entry name" value="HYDANTOINASE_OXOPROLINASE"/>
    <property type="match status" value="1"/>
</dbReference>
<dbReference type="RefSeq" id="WP_343892212.1">
    <property type="nucleotide sequence ID" value="NZ_BAAAEH010000054.1"/>
</dbReference>
<evidence type="ECO:0000313" key="3">
    <source>
        <dbReference type="EMBL" id="MEN2793641.1"/>
    </source>
</evidence>
<dbReference type="SUPFAM" id="SSF53067">
    <property type="entry name" value="Actin-like ATPase domain"/>
    <property type="match status" value="2"/>
</dbReference>
<comment type="caution">
    <text evidence="3">The sequence shown here is derived from an EMBL/GenBank/DDBJ whole genome shotgun (WGS) entry which is preliminary data.</text>
</comment>
<dbReference type="Proteomes" id="UP001419910">
    <property type="component" value="Unassembled WGS sequence"/>
</dbReference>
<sequence>MRIGVDVGGTNTDAALISGRNVIAAIKRPTSADVVSGIVEAVQTLIGEAKVSPEAIRAVMIGTTHFTNAFVQRRGLTKVLAIRIGAPASRGIPPFSGWPQDVRETVFGGSALVRGGFNFDGQPIAPFDAEEIANAARRATLAGITQVAVSCIFSHLNDEQEVQAATIIQETTPGLEVSLSSELGRAGMLERENAAIMNASLRPLAAIVAKAFGDALQQLKLTCPWYVSQNDGTLMSADQLRRHPVMTFAAGPTNSLRGAAWLTGQSDAVVIDIGGTTTDVGVLAKGFPRQSSVHVDVGGVRTNFRMPDILSVGLGGGSLVREQSDGVSVGPQSVGFALRESAKIFGGDILTASDIAVASGWADFGDKALVGDLDDNLLESSRREMARIIADAIDRIKTTPDATPAILVGGGSILLRDAPPGVSQLHRPDHAGVANAIGAAIGQVSGEIDRLYMIASPADKEAALAEAQELATQRVIEAGGTKEGVEIVDLEAIPVQYMSGGATRVICRAVSDLAATEAQA</sequence>
<reference evidence="3 4" key="1">
    <citation type="submission" date="2024-05" db="EMBL/GenBank/DDBJ databases">
        <authorList>
            <person name="Liu Q."/>
            <person name="Xin Y.-H."/>
        </authorList>
    </citation>
    <scope>NUCLEOTIDE SEQUENCE [LARGE SCALE GENOMIC DNA]</scope>
    <source>
        <strain evidence="3 4">CGMCC 1.10181</strain>
    </source>
</reference>
<dbReference type="InterPro" id="IPR045079">
    <property type="entry name" value="Oxoprolinase-like"/>
</dbReference>